<gene>
    <name evidence="7" type="ORF">BpHYR1_044239</name>
</gene>
<dbReference type="Gene3D" id="3.40.50.300">
    <property type="entry name" value="P-loop containing nucleotide triphosphate hydrolases"/>
    <property type="match status" value="1"/>
</dbReference>
<evidence type="ECO:0000259" key="6">
    <source>
        <dbReference type="Pfam" id="PF00685"/>
    </source>
</evidence>
<dbReference type="Pfam" id="PF00685">
    <property type="entry name" value="Sulfotransfer_1"/>
    <property type="match status" value="1"/>
</dbReference>
<feature type="binding site" evidence="4">
    <location>
        <position position="243"/>
    </location>
    <ligand>
        <name>3'-phosphoadenylyl sulfate</name>
        <dbReference type="ChEBI" id="CHEBI:58339"/>
    </ligand>
</feature>
<name>A0A3M7PJ30_BRAPC</name>
<dbReference type="GO" id="GO:0008467">
    <property type="term" value="F:[heparan sulfate]-glucosamine 3-sulfotransferase activity"/>
    <property type="evidence" value="ECO:0007669"/>
    <property type="project" value="TreeGrafter"/>
</dbReference>
<evidence type="ECO:0000313" key="8">
    <source>
        <dbReference type="Proteomes" id="UP000276133"/>
    </source>
</evidence>
<keyword evidence="8" id="KW-1185">Reference proteome</keyword>
<organism evidence="7 8">
    <name type="scientific">Brachionus plicatilis</name>
    <name type="common">Marine rotifer</name>
    <name type="synonym">Brachionus muelleri</name>
    <dbReference type="NCBI Taxonomy" id="10195"/>
    <lineage>
        <taxon>Eukaryota</taxon>
        <taxon>Metazoa</taxon>
        <taxon>Spiralia</taxon>
        <taxon>Gnathifera</taxon>
        <taxon>Rotifera</taxon>
        <taxon>Eurotatoria</taxon>
        <taxon>Monogononta</taxon>
        <taxon>Pseudotrocha</taxon>
        <taxon>Ploima</taxon>
        <taxon>Brachionidae</taxon>
        <taxon>Brachionus</taxon>
    </lineage>
</organism>
<evidence type="ECO:0000313" key="7">
    <source>
        <dbReference type="EMBL" id="RMZ99082.1"/>
    </source>
</evidence>
<dbReference type="InterPro" id="IPR027417">
    <property type="entry name" value="P-loop_NTPase"/>
</dbReference>
<dbReference type="AlphaFoldDB" id="A0A3M7PJ30"/>
<keyword evidence="2" id="KW-0325">Glycoprotein</keyword>
<protein>
    <submittedName>
        <fullName evidence="7">Heparan sulfate glucosamine 3-O-sulfotransferase 5</fullName>
    </submittedName>
</protein>
<dbReference type="PANTHER" id="PTHR10605:SF65">
    <property type="entry name" value="GH20068P"/>
    <property type="match status" value="1"/>
</dbReference>
<reference evidence="7 8" key="1">
    <citation type="journal article" date="2018" name="Sci. Rep.">
        <title>Genomic signatures of local adaptation to the degree of environmental predictability in rotifers.</title>
        <authorList>
            <person name="Franch-Gras L."/>
            <person name="Hahn C."/>
            <person name="Garcia-Roger E.M."/>
            <person name="Carmona M.J."/>
            <person name="Serra M."/>
            <person name="Gomez A."/>
        </authorList>
    </citation>
    <scope>NUCLEOTIDE SEQUENCE [LARGE SCALE GENOMIC DNA]</scope>
    <source>
        <strain evidence="7">HYR1</strain>
    </source>
</reference>
<dbReference type="InterPro" id="IPR000863">
    <property type="entry name" value="Sulfotransferase_dom"/>
</dbReference>
<feature type="disulfide bond" evidence="5">
    <location>
        <begin position="244"/>
        <end position="253"/>
    </location>
</feature>
<dbReference type="OrthoDB" id="411451at2759"/>
<evidence type="ECO:0000256" key="5">
    <source>
        <dbReference type="PIRSR" id="PIRSR637359-3"/>
    </source>
</evidence>
<sequence>MFLFSAYADESGSQCKYLERKLPGAVIIGVKKSGTYALLRYLSLNERVRPALKENGCNLNEIHFFDSDLNYSFGLEWYKKQMPLVCKKTEEKDYVVIEKTPGYFRSEKAPERIKKFDQNMKVILIVRNPVKRLQSELTHCDHRQKKLGLNRKCLKMNDFFENVFLNGNQSDLFGNKFVRNSLYYLDLKKWLRLFKINESLHVVDGDSFIQRPWLELSKIEIFLNLPNKIQRDNFIYDEKKNFYCLNETDGQNCLGKNKGRKEHVYLSQFVKSKLEIFFNKWNFLLFDLIGKNFNW</sequence>
<accession>A0A3M7PJ30</accession>
<dbReference type="SUPFAM" id="SSF52540">
    <property type="entry name" value="P-loop containing nucleoside triphosphate hydrolases"/>
    <property type="match status" value="1"/>
</dbReference>
<feature type="active site" description="For sulfotransferase activity" evidence="3">
    <location>
        <position position="32"/>
    </location>
</feature>
<dbReference type="STRING" id="10195.A0A3M7PJ30"/>
<feature type="domain" description="Sulfotransferase" evidence="6">
    <location>
        <begin position="25"/>
        <end position="250"/>
    </location>
</feature>
<evidence type="ECO:0000256" key="1">
    <source>
        <dbReference type="ARBA" id="ARBA00022679"/>
    </source>
</evidence>
<dbReference type="InterPro" id="IPR037359">
    <property type="entry name" value="NST/OST"/>
</dbReference>
<proteinExistence type="predicted"/>
<keyword evidence="5" id="KW-1015">Disulfide bond</keyword>
<dbReference type="PANTHER" id="PTHR10605">
    <property type="entry name" value="HEPARAN SULFATE SULFOTRANSFERASE"/>
    <property type="match status" value="1"/>
</dbReference>
<dbReference type="EMBL" id="REGN01010415">
    <property type="protein sequence ID" value="RMZ99082.1"/>
    <property type="molecule type" value="Genomic_DNA"/>
</dbReference>
<evidence type="ECO:0000256" key="3">
    <source>
        <dbReference type="PIRSR" id="PIRSR637359-1"/>
    </source>
</evidence>
<dbReference type="Proteomes" id="UP000276133">
    <property type="component" value="Unassembled WGS sequence"/>
</dbReference>
<feature type="binding site" evidence="4">
    <location>
        <position position="127"/>
    </location>
    <ligand>
        <name>3'-phosphoadenylyl sulfate</name>
        <dbReference type="ChEBI" id="CHEBI:58339"/>
    </ligand>
</feature>
<keyword evidence="1 7" id="KW-0808">Transferase</keyword>
<comment type="caution">
    <text evidence="7">The sequence shown here is derived from an EMBL/GenBank/DDBJ whole genome shotgun (WGS) entry which is preliminary data.</text>
</comment>
<evidence type="ECO:0000256" key="4">
    <source>
        <dbReference type="PIRSR" id="PIRSR637359-2"/>
    </source>
</evidence>
<evidence type="ECO:0000256" key="2">
    <source>
        <dbReference type="ARBA" id="ARBA00023180"/>
    </source>
</evidence>
<feature type="binding site" evidence="4">
    <location>
        <position position="135"/>
    </location>
    <ligand>
        <name>3'-phosphoadenylyl sulfate</name>
        <dbReference type="ChEBI" id="CHEBI:58339"/>
    </ligand>
</feature>
<feature type="binding site" evidence="4">
    <location>
        <begin position="258"/>
        <end position="263"/>
    </location>
    <ligand>
        <name>3'-phosphoadenylyl sulfate</name>
        <dbReference type="ChEBI" id="CHEBI:58339"/>
    </ligand>
</feature>